<dbReference type="EMBL" id="MU864367">
    <property type="protein sequence ID" value="KAK4190303.1"/>
    <property type="molecule type" value="Genomic_DNA"/>
</dbReference>
<sequence>MLVDYPLFFFSFSVCPCFSTWETFPPSFQQRKIFVDSFFSPKVPIPQHRLSTFRLATEFRVDTMPDTLSGPLSAANQHADSHLVRRRVSGRLAVGIQDNSHRAHRCRRRCEDGRPVLRRSGELELVSMGANAQDATDASERYAPEIKALCGSNDSFASKWTGSMRLCVSGSGMQHRGLSERRSGSGVKRSEGEPQARADDRRPVLKCTGPTNVCRPPGSLGNLSYLFSTSLPLLQLSSFPFSLWSFDRLTCRSHNTHGPVCC</sequence>
<organism evidence="2 3">
    <name type="scientific">Podospora australis</name>
    <dbReference type="NCBI Taxonomy" id="1536484"/>
    <lineage>
        <taxon>Eukaryota</taxon>
        <taxon>Fungi</taxon>
        <taxon>Dikarya</taxon>
        <taxon>Ascomycota</taxon>
        <taxon>Pezizomycotina</taxon>
        <taxon>Sordariomycetes</taxon>
        <taxon>Sordariomycetidae</taxon>
        <taxon>Sordariales</taxon>
        <taxon>Podosporaceae</taxon>
        <taxon>Podospora</taxon>
    </lineage>
</organism>
<name>A0AAN6WZ45_9PEZI</name>
<comment type="caution">
    <text evidence="2">The sequence shown here is derived from an EMBL/GenBank/DDBJ whole genome shotgun (WGS) entry which is preliminary data.</text>
</comment>
<dbReference type="AlphaFoldDB" id="A0AAN6WZ45"/>
<feature type="region of interest" description="Disordered" evidence="1">
    <location>
        <begin position="173"/>
        <end position="201"/>
    </location>
</feature>
<gene>
    <name evidence="2" type="ORF">QBC35DRAFT_88390</name>
</gene>
<feature type="compositionally biased region" description="Basic and acidic residues" evidence="1">
    <location>
        <begin position="177"/>
        <end position="201"/>
    </location>
</feature>
<dbReference type="Proteomes" id="UP001302126">
    <property type="component" value="Unassembled WGS sequence"/>
</dbReference>
<accession>A0AAN6WZ45</accession>
<evidence type="ECO:0000313" key="3">
    <source>
        <dbReference type="Proteomes" id="UP001302126"/>
    </source>
</evidence>
<keyword evidence="3" id="KW-1185">Reference proteome</keyword>
<reference evidence="2" key="2">
    <citation type="submission" date="2023-05" db="EMBL/GenBank/DDBJ databases">
        <authorList>
            <consortium name="Lawrence Berkeley National Laboratory"/>
            <person name="Steindorff A."/>
            <person name="Hensen N."/>
            <person name="Bonometti L."/>
            <person name="Westerberg I."/>
            <person name="Brannstrom I.O."/>
            <person name="Guillou S."/>
            <person name="Cros-Aarteil S."/>
            <person name="Calhoun S."/>
            <person name="Haridas S."/>
            <person name="Kuo A."/>
            <person name="Mondo S."/>
            <person name="Pangilinan J."/>
            <person name="Riley R."/>
            <person name="Labutti K."/>
            <person name="Andreopoulos B."/>
            <person name="Lipzen A."/>
            <person name="Chen C."/>
            <person name="Yanf M."/>
            <person name="Daum C."/>
            <person name="Ng V."/>
            <person name="Clum A."/>
            <person name="Ohm R."/>
            <person name="Martin F."/>
            <person name="Silar P."/>
            <person name="Natvig D."/>
            <person name="Lalanne C."/>
            <person name="Gautier V."/>
            <person name="Ament-Velasquez S.L."/>
            <person name="Kruys A."/>
            <person name="Hutchinson M.I."/>
            <person name="Powell A.J."/>
            <person name="Barry K."/>
            <person name="Miller A.N."/>
            <person name="Grigoriev I.V."/>
            <person name="Debuchy R."/>
            <person name="Gladieux P."/>
            <person name="Thoren M.H."/>
            <person name="Johannesson H."/>
        </authorList>
    </citation>
    <scope>NUCLEOTIDE SEQUENCE</scope>
    <source>
        <strain evidence="2">PSN309</strain>
    </source>
</reference>
<protein>
    <submittedName>
        <fullName evidence="2">Uncharacterized protein</fullName>
    </submittedName>
</protein>
<evidence type="ECO:0000313" key="2">
    <source>
        <dbReference type="EMBL" id="KAK4190303.1"/>
    </source>
</evidence>
<proteinExistence type="predicted"/>
<evidence type="ECO:0000256" key="1">
    <source>
        <dbReference type="SAM" id="MobiDB-lite"/>
    </source>
</evidence>
<reference evidence="2" key="1">
    <citation type="journal article" date="2023" name="Mol. Phylogenet. Evol.">
        <title>Genome-scale phylogeny and comparative genomics of the fungal order Sordariales.</title>
        <authorList>
            <person name="Hensen N."/>
            <person name="Bonometti L."/>
            <person name="Westerberg I."/>
            <person name="Brannstrom I.O."/>
            <person name="Guillou S."/>
            <person name="Cros-Aarteil S."/>
            <person name="Calhoun S."/>
            <person name="Haridas S."/>
            <person name="Kuo A."/>
            <person name="Mondo S."/>
            <person name="Pangilinan J."/>
            <person name="Riley R."/>
            <person name="LaButti K."/>
            <person name="Andreopoulos B."/>
            <person name="Lipzen A."/>
            <person name="Chen C."/>
            <person name="Yan M."/>
            <person name="Daum C."/>
            <person name="Ng V."/>
            <person name="Clum A."/>
            <person name="Steindorff A."/>
            <person name="Ohm R.A."/>
            <person name="Martin F."/>
            <person name="Silar P."/>
            <person name="Natvig D.O."/>
            <person name="Lalanne C."/>
            <person name="Gautier V."/>
            <person name="Ament-Velasquez S.L."/>
            <person name="Kruys A."/>
            <person name="Hutchinson M.I."/>
            <person name="Powell A.J."/>
            <person name="Barry K."/>
            <person name="Miller A.N."/>
            <person name="Grigoriev I.V."/>
            <person name="Debuchy R."/>
            <person name="Gladieux P."/>
            <person name="Hiltunen Thoren M."/>
            <person name="Johannesson H."/>
        </authorList>
    </citation>
    <scope>NUCLEOTIDE SEQUENCE</scope>
    <source>
        <strain evidence="2">PSN309</strain>
    </source>
</reference>